<gene>
    <name evidence="1" type="ORF">ACFOZY_12810</name>
</gene>
<dbReference type="InterPro" id="IPR029063">
    <property type="entry name" value="SAM-dependent_MTases_sf"/>
</dbReference>
<keyword evidence="1" id="KW-0489">Methyltransferase</keyword>
<keyword evidence="2" id="KW-1185">Reference proteome</keyword>
<dbReference type="EMBL" id="JBHSEC010000019">
    <property type="protein sequence ID" value="MFC4411303.1"/>
    <property type="molecule type" value="Genomic_DNA"/>
</dbReference>
<proteinExistence type="predicted"/>
<dbReference type="CDD" id="cd02440">
    <property type="entry name" value="AdoMet_MTases"/>
    <property type="match status" value="1"/>
</dbReference>
<accession>A0ABV8X7Q7</accession>
<dbReference type="Pfam" id="PF04445">
    <property type="entry name" value="SAM_MT"/>
    <property type="match status" value="1"/>
</dbReference>
<dbReference type="Proteomes" id="UP001595817">
    <property type="component" value="Unassembled WGS sequence"/>
</dbReference>
<keyword evidence="1" id="KW-0808">Transferase</keyword>
<evidence type="ECO:0000313" key="1">
    <source>
        <dbReference type="EMBL" id="MFC4411303.1"/>
    </source>
</evidence>
<dbReference type="RefSeq" id="WP_378156163.1">
    <property type="nucleotide sequence ID" value="NZ_JBHSEC010000019.1"/>
</dbReference>
<protein>
    <submittedName>
        <fullName evidence="1">Class I SAM-dependent methyltransferase</fullName>
        <ecNumber evidence="1">2.1.1.-</ecNumber>
    </submittedName>
</protein>
<sequence length="257" mass="29095">MIVTTAGRPDEESMALAKAACIKLSLPFKDRKKRSVSAMIQEYGAEILVAGKNRYAFYTSTESEPFFFHPNSAAFRLKRMMKGEVDPFVETAGIDKGDTILDCTLGMGSDCIIASFAAGAQGKVRGCEVHPVIAFIVQEGLRLYKDGSQELLEAMRRIEVIPRDSLEYLKEQPDKTVDIVYLDPMFEEVIEESDNFQSLRAAGFHTQLSEEWVNEAKRVARKRIILKAHFRSDLFEQFGFERKVRLASKFHYGTMTI</sequence>
<dbReference type="PANTHER" id="PTHR36112:SF1">
    <property type="entry name" value="RIBOSOMAL RNA SMALL SUBUNIT METHYLTRANSFERASE J"/>
    <property type="match status" value="1"/>
</dbReference>
<dbReference type="Gene3D" id="3.40.50.150">
    <property type="entry name" value="Vaccinia Virus protein VP39"/>
    <property type="match status" value="1"/>
</dbReference>
<name>A0ABV8X7Q7_9LACT</name>
<evidence type="ECO:0000313" key="2">
    <source>
        <dbReference type="Proteomes" id="UP001595817"/>
    </source>
</evidence>
<dbReference type="PANTHER" id="PTHR36112">
    <property type="entry name" value="RIBOSOMAL RNA SMALL SUBUNIT METHYLTRANSFERASE J"/>
    <property type="match status" value="1"/>
</dbReference>
<dbReference type="GO" id="GO:0008168">
    <property type="term" value="F:methyltransferase activity"/>
    <property type="evidence" value="ECO:0007669"/>
    <property type="project" value="UniProtKB-KW"/>
</dbReference>
<dbReference type="SUPFAM" id="SSF53335">
    <property type="entry name" value="S-adenosyl-L-methionine-dependent methyltransferases"/>
    <property type="match status" value="1"/>
</dbReference>
<comment type="caution">
    <text evidence="1">The sequence shown here is derived from an EMBL/GenBank/DDBJ whole genome shotgun (WGS) entry which is preliminary data.</text>
</comment>
<organism evidence="1 2">
    <name type="scientific">Chungangia koreensis</name>
    <dbReference type="NCBI Taxonomy" id="752657"/>
    <lineage>
        <taxon>Bacteria</taxon>
        <taxon>Bacillati</taxon>
        <taxon>Bacillota</taxon>
        <taxon>Bacilli</taxon>
        <taxon>Lactobacillales</taxon>
        <taxon>Chungangia</taxon>
    </lineage>
</organism>
<dbReference type="GO" id="GO:0032259">
    <property type="term" value="P:methylation"/>
    <property type="evidence" value="ECO:0007669"/>
    <property type="project" value="UniProtKB-KW"/>
</dbReference>
<reference evidence="2" key="1">
    <citation type="journal article" date="2019" name="Int. J. Syst. Evol. Microbiol.">
        <title>The Global Catalogue of Microorganisms (GCM) 10K type strain sequencing project: providing services to taxonomists for standard genome sequencing and annotation.</title>
        <authorList>
            <consortium name="The Broad Institute Genomics Platform"/>
            <consortium name="The Broad Institute Genome Sequencing Center for Infectious Disease"/>
            <person name="Wu L."/>
            <person name="Ma J."/>
        </authorList>
    </citation>
    <scope>NUCLEOTIDE SEQUENCE [LARGE SCALE GENOMIC DNA]</scope>
    <source>
        <strain evidence="2">CCUG 59778</strain>
    </source>
</reference>
<dbReference type="EC" id="2.1.1.-" evidence="1"/>
<dbReference type="InterPro" id="IPR007536">
    <property type="entry name" value="16SrRNA_methylTrfase_J"/>
</dbReference>